<evidence type="ECO:0000313" key="1">
    <source>
        <dbReference type="EMBL" id="AGH31681.1"/>
    </source>
</evidence>
<dbReference type="RefSeq" id="YP_007674533.1">
    <property type="nucleotide sequence ID" value="NC_020851.1"/>
</dbReference>
<organism evidence="1 2">
    <name type="scientific">Synechococcus phage S-SKS1</name>
    <dbReference type="NCBI Taxonomy" id="754042"/>
    <lineage>
        <taxon>Viruses</taxon>
        <taxon>Duplodnaviria</taxon>
        <taxon>Heunggongvirae</taxon>
        <taxon>Uroviricota</taxon>
        <taxon>Caudoviricetes</taxon>
        <taxon>Llyrvirus</taxon>
        <taxon>Llyrvirus SSKS1</taxon>
    </lineage>
</organism>
<dbReference type="OrthoDB" id="7640at10239"/>
<dbReference type="KEGG" id="vg:15011086"/>
<proteinExistence type="predicted"/>
<accession>M4QPI6</accession>
<sequence length="303" mass="34174">MQNKHIEHPEDSILTGDLSALDCLRNEGNLSVKMDGAPAIVWGKNPATGNFFVGTKSVFNKVKIKINESHQDIDANHTGNVATILHKCLDYLPQTEGIFQGDFIGFGGNDEYTPNTITYQFDNIIEEEIIVAPHTYYTAESDLRDAIAHPMNFTITDTFYCKFVKPRATIASGLYDDGLKRFHDLDDVISFAKVMAQNIEFVSDKDAKLIKQELNSCIRENRPVIASTFMNEKLISFWLLVKSIKEDAIYLCRNNGPKAYIGQTPIGGEGYVYSNEYGTFKLVNREQFSYANFSNNKFQSVDK</sequence>
<dbReference type="GeneID" id="15011086"/>
<name>M4QPI6_9CAUD</name>
<gene>
    <name evidence="1" type="ORF">SWZG_00175</name>
</gene>
<dbReference type="InterPro" id="IPR046234">
    <property type="entry name" value="DUF6267"/>
</dbReference>
<reference evidence="1 2" key="1">
    <citation type="submission" date="2010-10" db="EMBL/GenBank/DDBJ databases">
        <title>The Genome Sequence of Synechococcus phage S-SKS1.</title>
        <authorList>
            <consortium name="The Broad Institute Genome Sequencing Platform"/>
            <person name="Henn M.R."/>
            <person name="Clokie M."/>
            <person name="Levin J."/>
            <person name="Malboeuf C."/>
            <person name="Casali M."/>
            <person name="Russ C."/>
            <person name="Lennon N."/>
            <person name="Chapman S.B."/>
            <person name="Erlich R."/>
            <person name="Young S.K."/>
            <person name="Yandava C."/>
            <person name="Zeng Q."/>
            <person name="Alvarado L."/>
            <person name="Anderson S."/>
            <person name="Berlin A."/>
            <person name="Chen Z."/>
            <person name="Freedman E."/>
            <person name="Gellesch M."/>
            <person name="Goldberg J."/>
            <person name="Green L."/>
            <person name="Griggs A."/>
            <person name="Gujja S."/>
            <person name="Heilman E.R."/>
            <person name="Heiman D."/>
            <person name="Hollinger A."/>
            <person name="Howarth C."/>
            <person name="Larson L."/>
            <person name="Mehta T."/>
            <person name="Pearson M."/>
            <person name="Roberts A."/>
            <person name="Ryan E."/>
            <person name="Saif S."/>
            <person name="Shea T."/>
            <person name="Shenoy N."/>
            <person name="Sisk P."/>
            <person name="Stolte C."/>
            <person name="Sykes S."/>
            <person name="White J."/>
            <person name="Haas B."/>
            <person name="Nusbaum C."/>
            <person name="Birren B."/>
        </authorList>
    </citation>
    <scope>NUCLEOTIDE SEQUENCE [LARGE SCALE GENOMIC DNA]</scope>
</reference>
<dbReference type="Pfam" id="PF19782">
    <property type="entry name" value="DUF6267"/>
    <property type="match status" value="1"/>
</dbReference>
<protein>
    <submittedName>
        <fullName evidence="1">Uncharacterized protein</fullName>
    </submittedName>
</protein>
<dbReference type="EMBL" id="HQ633071">
    <property type="protein sequence ID" value="AGH31681.1"/>
    <property type="molecule type" value="Genomic_DNA"/>
</dbReference>
<keyword evidence="2" id="KW-1185">Reference proteome</keyword>
<dbReference type="Proteomes" id="UP000201252">
    <property type="component" value="Segment"/>
</dbReference>
<evidence type="ECO:0000313" key="2">
    <source>
        <dbReference type="Proteomes" id="UP000201252"/>
    </source>
</evidence>